<evidence type="ECO:0000313" key="3">
    <source>
        <dbReference type="Proteomes" id="UP000053676"/>
    </source>
</evidence>
<reference evidence="3" key="1">
    <citation type="journal article" date="2014" name="Nat. Genet.">
        <title>Genome of the human hookworm Necator americanus.</title>
        <authorList>
            <person name="Tang Y.T."/>
            <person name="Gao X."/>
            <person name="Rosa B.A."/>
            <person name="Abubucker S."/>
            <person name="Hallsworth-Pepin K."/>
            <person name="Martin J."/>
            <person name="Tyagi R."/>
            <person name="Heizer E."/>
            <person name="Zhang X."/>
            <person name="Bhonagiri-Palsikar V."/>
            <person name="Minx P."/>
            <person name="Warren W.C."/>
            <person name="Wang Q."/>
            <person name="Zhan B."/>
            <person name="Hotez P.J."/>
            <person name="Sternberg P.W."/>
            <person name="Dougall A."/>
            <person name="Gaze S.T."/>
            <person name="Mulvenna J."/>
            <person name="Sotillo J."/>
            <person name="Ranganathan S."/>
            <person name="Rabelo E.M."/>
            <person name="Wilson R.K."/>
            <person name="Felgner P.L."/>
            <person name="Bethony J."/>
            <person name="Hawdon J.M."/>
            <person name="Gasser R.B."/>
            <person name="Loukas A."/>
            <person name="Mitreva M."/>
        </authorList>
    </citation>
    <scope>NUCLEOTIDE SEQUENCE [LARGE SCALE GENOMIC DNA]</scope>
</reference>
<dbReference type="KEGG" id="nai:NECAME_17720"/>
<protein>
    <submittedName>
        <fullName evidence="2">Uncharacterized protein</fullName>
    </submittedName>
</protein>
<keyword evidence="3" id="KW-1185">Reference proteome</keyword>
<feature type="non-terminal residue" evidence="2">
    <location>
        <position position="120"/>
    </location>
</feature>
<keyword evidence="1" id="KW-0472">Membrane</keyword>
<dbReference type="Proteomes" id="UP000053676">
    <property type="component" value="Unassembled WGS sequence"/>
</dbReference>
<dbReference type="AlphaFoldDB" id="W2TMR0"/>
<evidence type="ECO:0000256" key="1">
    <source>
        <dbReference type="SAM" id="Phobius"/>
    </source>
</evidence>
<name>W2TMR0_NECAM</name>
<keyword evidence="1" id="KW-1133">Transmembrane helix</keyword>
<feature type="transmembrane region" description="Helical" evidence="1">
    <location>
        <begin position="75"/>
        <end position="91"/>
    </location>
</feature>
<sequence length="120" mass="14197">YHTVRPNSDCFSTPTSHNGRCIPQAQLERNSTSEQQNYLFKQEWRQISGDKHFACLLHDPSRNFQKAVALQRHRYVCRFDFLVLGFLFLFAKKGIYLRLTKLYILRILFVFCSIVFVCSI</sequence>
<proteinExistence type="predicted"/>
<dbReference type="EMBL" id="KI658484">
    <property type="protein sequence ID" value="ETN82426.1"/>
    <property type="molecule type" value="Genomic_DNA"/>
</dbReference>
<feature type="non-terminal residue" evidence="2">
    <location>
        <position position="1"/>
    </location>
</feature>
<keyword evidence="1" id="KW-0812">Transmembrane</keyword>
<evidence type="ECO:0000313" key="2">
    <source>
        <dbReference type="EMBL" id="ETN82426.1"/>
    </source>
</evidence>
<feature type="transmembrane region" description="Helical" evidence="1">
    <location>
        <begin position="103"/>
        <end position="119"/>
    </location>
</feature>
<gene>
    <name evidence="2" type="ORF">NECAME_17720</name>
</gene>
<accession>W2TMR0</accession>
<organism evidence="2 3">
    <name type="scientific">Necator americanus</name>
    <name type="common">Human hookworm</name>
    <dbReference type="NCBI Taxonomy" id="51031"/>
    <lineage>
        <taxon>Eukaryota</taxon>
        <taxon>Metazoa</taxon>
        <taxon>Ecdysozoa</taxon>
        <taxon>Nematoda</taxon>
        <taxon>Chromadorea</taxon>
        <taxon>Rhabditida</taxon>
        <taxon>Rhabditina</taxon>
        <taxon>Rhabditomorpha</taxon>
        <taxon>Strongyloidea</taxon>
        <taxon>Ancylostomatidae</taxon>
        <taxon>Bunostominae</taxon>
        <taxon>Necator</taxon>
    </lineage>
</organism>